<name>A0ACB8SWX6_9AGAM</name>
<accession>A0ACB8SWX6</accession>
<sequence length="156" mass="17689">MRKHIMSRSFMAFRRKKARSVRNVERHNCKGGPTRTNVRRHAPIPHNTPLRSYVLTGRGCLYTCSVRQILTLQHMEFPQSKVIDSPPIASRCTSMQTSMEGRSRLSVSSSDVKLSSCTKGDPITHRAFMLLPIEPIHQPKIKKETDSCVACSVARR</sequence>
<proteinExistence type="predicted"/>
<dbReference type="Proteomes" id="UP000814140">
    <property type="component" value="Unassembled WGS sequence"/>
</dbReference>
<comment type="caution">
    <text evidence="1">The sequence shown here is derived from an EMBL/GenBank/DDBJ whole genome shotgun (WGS) entry which is preliminary data.</text>
</comment>
<evidence type="ECO:0000313" key="2">
    <source>
        <dbReference type="Proteomes" id="UP000814140"/>
    </source>
</evidence>
<gene>
    <name evidence="1" type="ORF">BV25DRAFT_964135</name>
</gene>
<evidence type="ECO:0000313" key="1">
    <source>
        <dbReference type="EMBL" id="KAI0060450.1"/>
    </source>
</evidence>
<reference evidence="1" key="2">
    <citation type="journal article" date="2022" name="New Phytol.">
        <title>Evolutionary transition to the ectomycorrhizal habit in the genomes of a hyperdiverse lineage of mushroom-forming fungi.</title>
        <authorList>
            <person name="Looney B."/>
            <person name="Miyauchi S."/>
            <person name="Morin E."/>
            <person name="Drula E."/>
            <person name="Courty P.E."/>
            <person name="Kohler A."/>
            <person name="Kuo A."/>
            <person name="LaButti K."/>
            <person name="Pangilinan J."/>
            <person name="Lipzen A."/>
            <person name="Riley R."/>
            <person name="Andreopoulos W."/>
            <person name="He G."/>
            <person name="Johnson J."/>
            <person name="Nolan M."/>
            <person name="Tritt A."/>
            <person name="Barry K.W."/>
            <person name="Grigoriev I.V."/>
            <person name="Nagy L.G."/>
            <person name="Hibbett D."/>
            <person name="Henrissat B."/>
            <person name="Matheny P.B."/>
            <person name="Labbe J."/>
            <person name="Martin F.M."/>
        </authorList>
    </citation>
    <scope>NUCLEOTIDE SEQUENCE</scope>
    <source>
        <strain evidence="1">HHB10654</strain>
    </source>
</reference>
<keyword evidence="2" id="KW-1185">Reference proteome</keyword>
<reference evidence="1" key="1">
    <citation type="submission" date="2021-03" db="EMBL/GenBank/DDBJ databases">
        <authorList>
            <consortium name="DOE Joint Genome Institute"/>
            <person name="Ahrendt S."/>
            <person name="Looney B.P."/>
            <person name="Miyauchi S."/>
            <person name="Morin E."/>
            <person name="Drula E."/>
            <person name="Courty P.E."/>
            <person name="Chicoki N."/>
            <person name="Fauchery L."/>
            <person name="Kohler A."/>
            <person name="Kuo A."/>
            <person name="Labutti K."/>
            <person name="Pangilinan J."/>
            <person name="Lipzen A."/>
            <person name="Riley R."/>
            <person name="Andreopoulos W."/>
            <person name="He G."/>
            <person name="Johnson J."/>
            <person name="Barry K.W."/>
            <person name="Grigoriev I.V."/>
            <person name="Nagy L."/>
            <person name="Hibbett D."/>
            <person name="Henrissat B."/>
            <person name="Matheny P.B."/>
            <person name="Labbe J."/>
            <person name="Martin F."/>
        </authorList>
    </citation>
    <scope>NUCLEOTIDE SEQUENCE</scope>
    <source>
        <strain evidence="1">HHB10654</strain>
    </source>
</reference>
<dbReference type="EMBL" id="MU277219">
    <property type="protein sequence ID" value="KAI0060450.1"/>
    <property type="molecule type" value="Genomic_DNA"/>
</dbReference>
<organism evidence="1 2">
    <name type="scientific">Artomyces pyxidatus</name>
    <dbReference type="NCBI Taxonomy" id="48021"/>
    <lineage>
        <taxon>Eukaryota</taxon>
        <taxon>Fungi</taxon>
        <taxon>Dikarya</taxon>
        <taxon>Basidiomycota</taxon>
        <taxon>Agaricomycotina</taxon>
        <taxon>Agaricomycetes</taxon>
        <taxon>Russulales</taxon>
        <taxon>Auriscalpiaceae</taxon>
        <taxon>Artomyces</taxon>
    </lineage>
</organism>
<protein>
    <submittedName>
        <fullName evidence="1">Uncharacterized protein</fullName>
    </submittedName>
</protein>